<feature type="compositionally biased region" description="Basic and acidic residues" evidence="1">
    <location>
        <begin position="49"/>
        <end position="59"/>
    </location>
</feature>
<proteinExistence type="predicted"/>
<dbReference type="Proteomes" id="UP001152523">
    <property type="component" value="Unassembled WGS sequence"/>
</dbReference>
<evidence type="ECO:0000313" key="3">
    <source>
        <dbReference type="Proteomes" id="UP001152523"/>
    </source>
</evidence>
<sequence length="100" mass="11519">MSTYELNVPQSSGKISPPQIYPSSGRREVEDAEEEEEEEQRKKKKRKKKEEDERIERTRASRCSCRGAASSLLSRRHAAVSPYFHCNATTAQHIGYFVRC</sequence>
<dbReference type="EMBL" id="CAMAPF010000964">
    <property type="protein sequence ID" value="CAH9131005.1"/>
    <property type="molecule type" value="Genomic_DNA"/>
</dbReference>
<evidence type="ECO:0000313" key="2">
    <source>
        <dbReference type="EMBL" id="CAH9131005.1"/>
    </source>
</evidence>
<protein>
    <submittedName>
        <fullName evidence="2">Uncharacterized protein</fullName>
    </submittedName>
</protein>
<reference evidence="2" key="1">
    <citation type="submission" date="2022-07" db="EMBL/GenBank/DDBJ databases">
        <authorList>
            <person name="Macas J."/>
            <person name="Novak P."/>
            <person name="Neumann P."/>
        </authorList>
    </citation>
    <scope>NUCLEOTIDE SEQUENCE</scope>
</reference>
<dbReference type="AlphaFoldDB" id="A0AAV0F6E2"/>
<feature type="region of interest" description="Disordered" evidence="1">
    <location>
        <begin position="1"/>
        <end position="60"/>
    </location>
</feature>
<comment type="caution">
    <text evidence="2">The sequence shown here is derived from an EMBL/GenBank/DDBJ whole genome shotgun (WGS) entry which is preliminary data.</text>
</comment>
<evidence type="ECO:0000256" key="1">
    <source>
        <dbReference type="SAM" id="MobiDB-lite"/>
    </source>
</evidence>
<feature type="compositionally biased region" description="Polar residues" evidence="1">
    <location>
        <begin position="1"/>
        <end position="14"/>
    </location>
</feature>
<name>A0AAV0F6E2_9ASTE</name>
<accession>A0AAV0F6E2</accession>
<gene>
    <name evidence="2" type="ORF">CEPIT_LOCUS31082</name>
</gene>
<keyword evidence="3" id="KW-1185">Reference proteome</keyword>
<organism evidence="2 3">
    <name type="scientific">Cuscuta epithymum</name>
    <dbReference type="NCBI Taxonomy" id="186058"/>
    <lineage>
        <taxon>Eukaryota</taxon>
        <taxon>Viridiplantae</taxon>
        <taxon>Streptophyta</taxon>
        <taxon>Embryophyta</taxon>
        <taxon>Tracheophyta</taxon>
        <taxon>Spermatophyta</taxon>
        <taxon>Magnoliopsida</taxon>
        <taxon>eudicotyledons</taxon>
        <taxon>Gunneridae</taxon>
        <taxon>Pentapetalae</taxon>
        <taxon>asterids</taxon>
        <taxon>lamiids</taxon>
        <taxon>Solanales</taxon>
        <taxon>Convolvulaceae</taxon>
        <taxon>Cuscuteae</taxon>
        <taxon>Cuscuta</taxon>
        <taxon>Cuscuta subgen. Cuscuta</taxon>
    </lineage>
</organism>